<evidence type="ECO:0000313" key="1">
    <source>
        <dbReference type="EMBL" id="RPA75175.1"/>
    </source>
</evidence>
<proteinExistence type="predicted"/>
<organism evidence="1 2">
    <name type="scientific">Ascobolus immersus RN42</name>
    <dbReference type="NCBI Taxonomy" id="1160509"/>
    <lineage>
        <taxon>Eukaryota</taxon>
        <taxon>Fungi</taxon>
        <taxon>Dikarya</taxon>
        <taxon>Ascomycota</taxon>
        <taxon>Pezizomycotina</taxon>
        <taxon>Pezizomycetes</taxon>
        <taxon>Pezizales</taxon>
        <taxon>Ascobolaceae</taxon>
        <taxon>Ascobolus</taxon>
    </lineage>
</organism>
<dbReference type="Proteomes" id="UP000275078">
    <property type="component" value="Unassembled WGS sequence"/>
</dbReference>
<reference evidence="1 2" key="1">
    <citation type="journal article" date="2018" name="Nat. Ecol. Evol.">
        <title>Pezizomycetes genomes reveal the molecular basis of ectomycorrhizal truffle lifestyle.</title>
        <authorList>
            <person name="Murat C."/>
            <person name="Payen T."/>
            <person name="Noel B."/>
            <person name="Kuo A."/>
            <person name="Morin E."/>
            <person name="Chen J."/>
            <person name="Kohler A."/>
            <person name="Krizsan K."/>
            <person name="Balestrini R."/>
            <person name="Da Silva C."/>
            <person name="Montanini B."/>
            <person name="Hainaut M."/>
            <person name="Levati E."/>
            <person name="Barry K.W."/>
            <person name="Belfiori B."/>
            <person name="Cichocki N."/>
            <person name="Clum A."/>
            <person name="Dockter R.B."/>
            <person name="Fauchery L."/>
            <person name="Guy J."/>
            <person name="Iotti M."/>
            <person name="Le Tacon F."/>
            <person name="Lindquist E.A."/>
            <person name="Lipzen A."/>
            <person name="Malagnac F."/>
            <person name="Mello A."/>
            <person name="Molinier V."/>
            <person name="Miyauchi S."/>
            <person name="Poulain J."/>
            <person name="Riccioni C."/>
            <person name="Rubini A."/>
            <person name="Sitrit Y."/>
            <person name="Splivallo R."/>
            <person name="Traeger S."/>
            <person name="Wang M."/>
            <person name="Zifcakova L."/>
            <person name="Wipf D."/>
            <person name="Zambonelli A."/>
            <person name="Paolocci F."/>
            <person name="Nowrousian M."/>
            <person name="Ottonello S."/>
            <person name="Baldrian P."/>
            <person name="Spatafora J.W."/>
            <person name="Henrissat B."/>
            <person name="Nagy L.G."/>
            <person name="Aury J.M."/>
            <person name="Wincker P."/>
            <person name="Grigoriev I.V."/>
            <person name="Bonfante P."/>
            <person name="Martin F.M."/>
        </authorList>
    </citation>
    <scope>NUCLEOTIDE SEQUENCE [LARGE SCALE GENOMIC DNA]</scope>
    <source>
        <strain evidence="1 2">RN42</strain>
    </source>
</reference>
<evidence type="ECO:0000313" key="2">
    <source>
        <dbReference type="Proteomes" id="UP000275078"/>
    </source>
</evidence>
<accession>A0A3N4HMY2</accession>
<dbReference type="AlphaFoldDB" id="A0A3N4HMY2"/>
<dbReference type="EMBL" id="ML119770">
    <property type="protein sequence ID" value="RPA75175.1"/>
    <property type="molecule type" value="Genomic_DNA"/>
</dbReference>
<protein>
    <submittedName>
        <fullName evidence="1">Uncharacterized protein</fullName>
    </submittedName>
</protein>
<name>A0A3N4HMY2_ASCIM</name>
<sequence length="136" mass="15370">MRWLHWEESHTGTAAASKATGAQCSGLAKLAPVGEDGKLIREYTTGVFEVNGNPNEQRKFQACPYCYYYISDDGPGAMYTKHTAVCKLPQFRNLLSVLARLRKEIKPGQEKPEHEDVRFLVLRHKNEEHAKPKARG</sequence>
<gene>
    <name evidence="1" type="ORF">BJ508DRAFT_312228</name>
</gene>
<keyword evidence="2" id="KW-1185">Reference proteome</keyword>